<gene>
    <name evidence="3" type="ORF">I532_12564</name>
</gene>
<organism evidence="3 4">
    <name type="scientific">Brevibacillus borstelensis AK1</name>
    <dbReference type="NCBI Taxonomy" id="1300222"/>
    <lineage>
        <taxon>Bacteria</taxon>
        <taxon>Bacillati</taxon>
        <taxon>Bacillota</taxon>
        <taxon>Bacilli</taxon>
        <taxon>Bacillales</taxon>
        <taxon>Paenibacillaceae</taxon>
        <taxon>Brevibacillus</taxon>
    </lineage>
</organism>
<dbReference type="PANTHER" id="PTHR43377">
    <property type="entry name" value="BILIVERDIN REDUCTASE A"/>
    <property type="match status" value="1"/>
</dbReference>
<dbReference type="OrthoDB" id="9815825at2"/>
<dbReference type="AlphaFoldDB" id="M8DG97"/>
<accession>M8DG97</accession>
<dbReference type="InterPro" id="IPR036291">
    <property type="entry name" value="NAD(P)-bd_dom_sf"/>
</dbReference>
<dbReference type="PANTHER" id="PTHR43377:SF1">
    <property type="entry name" value="BILIVERDIN REDUCTASE A"/>
    <property type="match status" value="1"/>
</dbReference>
<proteinExistence type="predicted"/>
<comment type="caution">
    <text evidence="3">The sequence shown here is derived from an EMBL/GenBank/DDBJ whole genome shotgun (WGS) entry which is preliminary data.</text>
</comment>
<dbReference type="PATRIC" id="fig|1300222.3.peg.2624"/>
<dbReference type="GO" id="GO:0000166">
    <property type="term" value="F:nucleotide binding"/>
    <property type="evidence" value="ECO:0007669"/>
    <property type="project" value="InterPro"/>
</dbReference>
<dbReference type="STRING" id="1300222.I532_12564"/>
<dbReference type="SUPFAM" id="SSF51735">
    <property type="entry name" value="NAD(P)-binding Rossmann-fold domains"/>
    <property type="match status" value="1"/>
</dbReference>
<evidence type="ECO:0000313" key="4">
    <source>
        <dbReference type="Proteomes" id="UP000012081"/>
    </source>
</evidence>
<dbReference type="Gene3D" id="3.30.360.10">
    <property type="entry name" value="Dihydrodipicolinate Reductase, domain 2"/>
    <property type="match status" value="1"/>
</dbReference>
<dbReference type="InterPro" id="IPR055170">
    <property type="entry name" value="GFO_IDH_MocA-like_dom"/>
</dbReference>
<dbReference type="Proteomes" id="UP000012081">
    <property type="component" value="Unassembled WGS sequence"/>
</dbReference>
<dbReference type="Pfam" id="PF22725">
    <property type="entry name" value="GFO_IDH_MocA_C3"/>
    <property type="match status" value="1"/>
</dbReference>
<reference evidence="3 4" key="1">
    <citation type="submission" date="2013-03" db="EMBL/GenBank/DDBJ databases">
        <title>Assembly of a new bacterial strain Brevibacillus borstelensis AK1.</title>
        <authorList>
            <person name="Rajan I."/>
            <person name="PoliReddy D."/>
            <person name="Sugumar T."/>
            <person name="Rathinam K."/>
            <person name="Alqarawi S."/>
            <person name="Khalil A.B."/>
            <person name="Sivakumar N."/>
        </authorList>
    </citation>
    <scope>NUCLEOTIDE SEQUENCE [LARGE SCALE GENOMIC DNA]</scope>
    <source>
        <strain evidence="3 4">AK1</strain>
    </source>
</reference>
<dbReference type="InterPro" id="IPR000683">
    <property type="entry name" value="Gfo/Idh/MocA-like_OxRdtase_N"/>
</dbReference>
<dbReference type="RefSeq" id="WP_003388608.1">
    <property type="nucleotide sequence ID" value="NZ_APBN01000004.1"/>
</dbReference>
<name>M8DG97_9BACL</name>
<dbReference type="EMBL" id="APBN01000004">
    <property type="protein sequence ID" value="EMT52488.1"/>
    <property type="molecule type" value="Genomic_DNA"/>
</dbReference>
<dbReference type="SUPFAM" id="SSF55347">
    <property type="entry name" value="Glyceraldehyde-3-phosphate dehydrogenase-like, C-terminal domain"/>
    <property type="match status" value="1"/>
</dbReference>
<evidence type="ECO:0000259" key="2">
    <source>
        <dbReference type="Pfam" id="PF22725"/>
    </source>
</evidence>
<sequence>MAASESEQISDKEDRIVKIGLVGAGNIGQTHLNAYRQVRSARVVAIAGRNRERGEQMAEEYACRYYPALEAMLEQEEIDIIDICLPTDLHEQHVVQAARAGKHVLCEKPIALTPAAAERMLEEVRQANVLFMVAQVLRFWPEYVAIKQWIDTGRLGRPEMIYAQRLSQPPDWSSWFQDPAKSGGALFDLHLHDIDFLIHLLGPVASVYAVGKQSENGAWNHVVTNLVFASGSKAVVEGSHLMGKDFPFSVAMRVNGPVGTLDFSYTSDRASGKKQSHFFWYGEGSRQPVAIEPGDPFVNQLQYFVDCVKTGERPQVVTPEESVQVLRVMTAIQRSLETGEVQRIDWMR</sequence>
<feature type="domain" description="GFO/IDH/MocA-like oxidoreductase" evidence="2">
    <location>
        <begin position="143"/>
        <end position="260"/>
    </location>
</feature>
<protein>
    <submittedName>
        <fullName evidence="3">Dehydrogenase</fullName>
    </submittedName>
</protein>
<evidence type="ECO:0000259" key="1">
    <source>
        <dbReference type="Pfam" id="PF01408"/>
    </source>
</evidence>
<dbReference type="Gene3D" id="3.40.50.720">
    <property type="entry name" value="NAD(P)-binding Rossmann-like Domain"/>
    <property type="match status" value="1"/>
</dbReference>
<evidence type="ECO:0000313" key="3">
    <source>
        <dbReference type="EMBL" id="EMT52488.1"/>
    </source>
</evidence>
<feature type="domain" description="Gfo/Idh/MocA-like oxidoreductase N-terminal" evidence="1">
    <location>
        <begin position="17"/>
        <end position="134"/>
    </location>
</feature>
<dbReference type="InterPro" id="IPR051450">
    <property type="entry name" value="Gfo/Idh/MocA_Oxidoreductases"/>
</dbReference>
<keyword evidence="4" id="KW-1185">Reference proteome</keyword>
<dbReference type="Pfam" id="PF01408">
    <property type="entry name" value="GFO_IDH_MocA"/>
    <property type="match status" value="1"/>
</dbReference>